<protein>
    <recommendedName>
        <fullName evidence="2">Zn(2)-C6 fungal-type domain-containing protein</fullName>
    </recommendedName>
</protein>
<dbReference type="Pfam" id="PF00172">
    <property type="entry name" value="Zn_clus"/>
    <property type="match status" value="1"/>
</dbReference>
<proteinExistence type="predicted"/>
<dbReference type="InterPro" id="IPR001138">
    <property type="entry name" value="Zn2Cys6_DnaBD"/>
</dbReference>
<evidence type="ECO:0000259" key="2">
    <source>
        <dbReference type="PROSITE" id="PS50048"/>
    </source>
</evidence>
<organism evidence="3 4">
    <name type="scientific">Coleophoma crateriformis</name>
    <dbReference type="NCBI Taxonomy" id="565419"/>
    <lineage>
        <taxon>Eukaryota</taxon>
        <taxon>Fungi</taxon>
        <taxon>Dikarya</taxon>
        <taxon>Ascomycota</taxon>
        <taxon>Pezizomycotina</taxon>
        <taxon>Leotiomycetes</taxon>
        <taxon>Helotiales</taxon>
        <taxon>Dermateaceae</taxon>
        <taxon>Coleophoma</taxon>
    </lineage>
</organism>
<dbReference type="GO" id="GO:0000981">
    <property type="term" value="F:DNA-binding transcription factor activity, RNA polymerase II-specific"/>
    <property type="evidence" value="ECO:0007669"/>
    <property type="project" value="InterPro"/>
</dbReference>
<keyword evidence="4" id="KW-1185">Reference proteome</keyword>
<dbReference type="PANTHER" id="PTHR46910:SF18">
    <property type="entry name" value="ZN(II)2CYS6 TRANSCRIPTION FACTOR (EUROFUNG)"/>
    <property type="match status" value="1"/>
</dbReference>
<comment type="caution">
    <text evidence="3">The sequence shown here is derived from an EMBL/GenBank/DDBJ whole genome shotgun (WGS) entry which is preliminary data.</text>
</comment>
<dbReference type="SUPFAM" id="SSF57701">
    <property type="entry name" value="Zn2/Cys6 DNA-binding domain"/>
    <property type="match status" value="1"/>
</dbReference>
<evidence type="ECO:0000313" key="4">
    <source>
        <dbReference type="Proteomes" id="UP000256328"/>
    </source>
</evidence>
<dbReference type="CDD" id="cd00067">
    <property type="entry name" value="GAL4"/>
    <property type="match status" value="1"/>
</dbReference>
<gene>
    <name evidence="3" type="ORF">BP5796_07534</name>
</gene>
<dbReference type="PANTHER" id="PTHR46910">
    <property type="entry name" value="TRANSCRIPTION FACTOR PDR1"/>
    <property type="match status" value="1"/>
</dbReference>
<dbReference type="AlphaFoldDB" id="A0A3D8RJ72"/>
<dbReference type="Gene3D" id="4.10.240.10">
    <property type="entry name" value="Zn(2)-C6 fungal-type DNA-binding domain"/>
    <property type="match status" value="1"/>
</dbReference>
<dbReference type="CDD" id="cd12148">
    <property type="entry name" value="fungal_TF_MHR"/>
    <property type="match status" value="1"/>
</dbReference>
<dbReference type="OrthoDB" id="2123952at2759"/>
<dbReference type="Proteomes" id="UP000256328">
    <property type="component" value="Unassembled WGS sequence"/>
</dbReference>
<name>A0A3D8RJ72_9HELO</name>
<dbReference type="SMART" id="SM00066">
    <property type="entry name" value="GAL4"/>
    <property type="match status" value="1"/>
</dbReference>
<evidence type="ECO:0000256" key="1">
    <source>
        <dbReference type="ARBA" id="ARBA00023242"/>
    </source>
</evidence>
<feature type="domain" description="Zn(2)-C6 fungal-type" evidence="2">
    <location>
        <begin position="18"/>
        <end position="51"/>
    </location>
</feature>
<reference evidence="3 4" key="1">
    <citation type="journal article" date="2018" name="IMA Fungus">
        <title>IMA Genome-F 9: Draft genome sequence of Annulohypoxylon stygium, Aspergillus mulundensis, Berkeleyomyces basicola (syn. Thielaviopsis basicola), Ceratocystis smalleyi, two Cercospora beticola strains, Coleophoma cylindrospora, Fusarium fracticaudum, Phialophora cf. hyalina, and Morchella septimelata.</title>
        <authorList>
            <person name="Wingfield B.D."/>
            <person name="Bills G.F."/>
            <person name="Dong Y."/>
            <person name="Huang W."/>
            <person name="Nel W.J."/>
            <person name="Swalarsk-Parry B.S."/>
            <person name="Vaghefi N."/>
            <person name="Wilken P.M."/>
            <person name="An Z."/>
            <person name="de Beer Z.W."/>
            <person name="De Vos L."/>
            <person name="Chen L."/>
            <person name="Duong T.A."/>
            <person name="Gao Y."/>
            <person name="Hammerbacher A."/>
            <person name="Kikkert J.R."/>
            <person name="Li Y."/>
            <person name="Li H."/>
            <person name="Li K."/>
            <person name="Li Q."/>
            <person name="Liu X."/>
            <person name="Ma X."/>
            <person name="Naidoo K."/>
            <person name="Pethybridge S.J."/>
            <person name="Sun J."/>
            <person name="Steenkamp E.T."/>
            <person name="van der Nest M.A."/>
            <person name="van Wyk S."/>
            <person name="Wingfield M.J."/>
            <person name="Xiong C."/>
            <person name="Yue Q."/>
            <person name="Zhang X."/>
        </authorList>
    </citation>
    <scope>NUCLEOTIDE SEQUENCE [LARGE SCALE GENOMIC DNA]</scope>
    <source>
        <strain evidence="3 4">BP5796</strain>
    </source>
</reference>
<dbReference type="EMBL" id="PDLN01000010">
    <property type="protein sequence ID" value="RDW74092.1"/>
    <property type="molecule type" value="Genomic_DNA"/>
</dbReference>
<dbReference type="InterPro" id="IPR036864">
    <property type="entry name" value="Zn2-C6_fun-type_DNA-bd_sf"/>
</dbReference>
<sequence length="473" mass="54733">MSEAGANPKVKQRRATRACDFCHRRGLKCRPTEPPGSSCATCIEYHTECTSTRKVVKRGKKPTKSSPAAGETVGTNVEFNRFNIPVQTTFAVQNEKQSDDLRERCRKIDADASHLDWVGRIDERRLGHRFQLAVLVDVYFDTIFPLYPFFDEDTFRGLWSDPKYPYSKSTYVTLMALLALSARYVEDRTLFTPIIKLIEQPSLPTSEQFLAEALQVLPKDLGECKDFEYARSLGLIVLCAAKMEKKAVFHQYFGLYHALLAHNDIADERRWPIFFSALERKIWRRFMWTMYRIEIHAAVVQGYMIRIPHNQLLIAIPYETEEESMTAHWMTGWNFVTTIYQTLEYVWVQHLIIICKRTPVMGMPPLLDLPTQIIRLQEMLPIQFQAIMQDPQDLNDVRVNMQIAEIMLMLQFLQNISTSTEEGDFEELFQAAQFEIQNMASIPEEYLRTLGLAQLPVDPESTMVIEDRGGRYG</sequence>
<dbReference type="InterPro" id="IPR050987">
    <property type="entry name" value="AtrR-like"/>
</dbReference>
<dbReference type="PROSITE" id="PS50048">
    <property type="entry name" value="ZN2_CY6_FUNGAL_2"/>
    <property type="match status" value="1"/>
</dbReference>
<accession>A0A3D8RJ72</accession>
<dbReference type="GO" id="GO:0008270">
    <property type="term" value="F:zinc ion binding"/>
    <property type="evidence" value="ECO:0007669"/>
    <property type="project" value="InterPro"/>
</dbReference>
<evidence type="ECO:0000313" key="3">
    <source>
        <dbReference type="EMBL" id="RDW74092.1"/>
    </source>
</evidence>
<keyword evidence="1" id="KW-0539">Nucleus</keyword>